<dbReference type="EMBL" id="BKCJ010002097">
    <property type="protein sequence ID" value="GEU46231.1"/>
    <property type="molecule type" value="Genomic_DNA"/>
</dbReference>
<sequence length="89" mass="10489">MPIFLSFRGSIKAFMYEYRLRKSLKKSNNSIRWCTQKLVKEQKHSARNMYKGAQVTLSEQDDDEAVKKDYNLVLKLMLGMYNLVIYSVS</sequence>
<reference evidence="1" key="1">
    <citation type="journal article" date="2019" name="Sci. Rep.">
        <title>Draft genome of Tanacetum cinerariifolium, the natural source of mosquito coil.</title>
        <authorList>
            <person name="Yamashiro T."/>
            <person name="Shiraishi A."/>
            <person name="Satake H."/>
            <person name="Nakayama K."/>
        </authorList>
    </citation>
    <scope>NUCLEOTIDE SEQUENCE</scope>
</reference>
<gene>
    <name evidence="1" type="ORF">Tci_018209</name>
</gene>
<evidence type="ECO:0000313" key="1">
    <source>
        <dbReference type="EMBL" id="GEU46231.1"/>
    </source>
</evidence>
<dbReference type="AlphaFoldDB" id="A0A6L2K9V3"/>
<organism evidence="1">
    <name type="scientific">Tanacetum cinerariifolium</name>
    <name type="common">Dalmatian daisy</name>
    <name type="synonym">Chrysanthemum cinerariifolium</name>
    <dbReference type="NCBI Taxonomy" id="118510"/>
    <lineage>
        <taxon>Eukaryota</taxon>
        <taxon>Viridiplantae</taxon>
        <taxon>Streptophyta</taxon>
        <taxon>Embryophyta</taxon>
        <taxon>Tracheophyta</taxon>
        <taxon>Spermatophyta</taxon>
        <taxon>Magnoliopsida</taxon>
        <taxon>eudicotyledons</taxon>
        <taxon>Gunneridae</taxon>
        <taxon>Pentapetalae</taxon>
        <taxon>asterids</taxon>
        <taxon>campanulids</taxon>
        <taxon>Asterales</taxon>
        <taxon>Asteraceae</taxon>
        <taxon>Asteroideae</taxon>
        <taxon>Anthemideae</taxon>
        <taxon>Anthemidinae</taxon>
        <taxon>Tanacetum</taxon>
    </lineage>
</organism>
<name>A0A6L2K9V3_TANCI</name>
<protein>
    <submittedName>
        <fullName evidence="1">Uncharacterized protein</fullName>
    </submittedName>
</protein>
<proteinExistence type="predicted"/>
<comment type="caution">
    <text evidence="1">The sequence shown here is derived from an EMBL/GenBank/DDBJ whole genome shotgun (WGS) entry which is preliminary data.</text>
</comment>
<accession>A0A6L2K9V3</accession>